<evidence type="ECO:0000313" key="1">
    <source>
        <dbReference type="EMBL" id="KAK1132176.1"/>
    </source>
</evidence>
<feature type="non-terminal residue" evidence="1">
    <location>
        <position position="1"/>
    </location>
</feature>
<organism evidence="1 2">
    <name type="scientific">Melipona bicolor</name>
    <dbReference type="NCBI Taxonomy" id="60889"/>
    <lineage>
        <taxon>Eukaryota</taxon>
        <taxon>Metazoa</taxon>
        <taxon>Ecdysozoa</taxon>
        <taxon>Arthropoda</taxon>
        <taxon>Hexapoda</taxon>
        <taxon>Insecta</taxon>
        <taxon>Pterygota</taxon>
        <taxon>Neoptera</taxon>
        <taxon>Endopterygota</taxon>
        <taxon>Hymenoptera</taxon>
        <taxon>Apocrita</taxon>
        <taxon>Aculeata</taxon>
        <taxon>Apoidea</taxon>
        <taxon>Anthophila</taxon>
        <taxon>Apidae</taxon>
        <taxon>Melipona</taxon>
    </lineage>
</organism>
<reference evidence="1" key="1">
    <citation type="submission" date="2021-10" db="EMBL/GenBank/DDBJ databases">
        <title>Melipona bicolor Genome sequencing and assembly.</title>
        <authorList>
            <person name="Araujo N.S."/>
            <person name="Arias M.C."/>
        </authorList>
    </citation>
    <scope>NUCLEOTIDE SEQUENCE</scope>
    <source>
        <strain evidence="1">USP_2M_L1-L4_2017</strain>
        <tissue evidence="1">Whole body</tissue>
    </source>
</reference>
<keyword evidence="2" id="KW-1185">Reference proteome</keyword>
<evidence type="ECO:0000313" key="2">
    <source>
        <dbReference type="Proteomes" id="UP001177670"/>
    </source>
</evidence>
<accession>A0AA40KTL1</accession>
<dbReference type="AlphaFoldDB" id="A0AA40KTL1"/>
<sequence>LFDFRVCKTLVPVEKQKGEEEKEDKKRAVASAALHAINCDASRYASELLLIVRKTIRPVTHKFSQ</sequence>
<name>A0AA40KTL1_9HYME</name>
<proteinExistence type="predicted"/>
<protein>
    <submittedName>
        <fullName evidence="1">Uncharacterized protein</fullName>
    </submittedName>
</protein>
<comment type="caution">
    <text evidence="1">The sequence shown here is derived from an EMBL/GenBank/DDBJ whole genome shotgun (WGS) entry which is preliminary data.</text>
</comment>
<dbReference type="Proteomes" id="UP001177670">
    <property type="component" value="Unassembled WGS sequence"/>
</dbReference>
<gene>
    <name evidence="1" type="ORF">K0M31_016299</name>
</gene>
<dbReference type="EMBL" id="JAHYIQ010000005">
    <property type="protein sequence ID" value="KAK1132176.1"/>
    <property type="molecule type" value="Genomic_DNA"/>
</dbReference>